<accession>A0AAW2R0W8</accession>
<protein>
    <submittedName>
        <fullName evidence="1">Transposon Ty5-1 protein</fullName>
    </submittedName>
</protein>
<evidence type="ECO:0000313" key="1">
    <source>
        <dbReference type="EMBL" id="KAL0373226.1"/>
    </source>
</evidence>
<name>A0AAW2R0W8_9LAMI</name>
<organism evidence="1">
    <name type="scientific">Sesamum calycinum</name>
    <dbReference type="NCBI Taxonomy" id="2727403"/>
    <lineage>
        <taxon>Eukaryota</taxon>
        <taxon>Viridiplantae</taxon>
        <taxon>Streptophyta</taxon>
        <taxon>Embryophyta</taxon>
        <taxon>Tracheophyta</taxon>
        <taxon>Spermatophyta</taxon>
        <taxon>Magnoliopsida</taxon>
        <taxon>eudicotyledons</taxon>
        <taxon>Gunneridae</taxon>
        <taxon>Pentapetalae</taxon>
        <taxon>asterids</taxon>
        <taxon>lamiids</taxon>
        <taxon>Lamiales</taxon>
        <taxon>Pedaliaceae</taxon>
        <taxon>Sesamum</taxon>
    </lineage>
</organism>
<dbReference type="AlphaFoldDB" id="A0AAW2R0W8"/>
<comment type="caution">
    <text evidence="1">The sequence shown here is derived from an EMBL/GenBank/DDBJ whole genome shotgun (WGS) entry which is preliminary data.</text>
</comment>
<dbReference type="PANTHER" id="PTHR11439">
    <property type="entry name" value="GAG-POL-RELATED RETROTRANSPOSON"/>
    <property type="match status" value="1"/>
</dbReference>
<dbReference type="PANTHER" id="PTHR11439:SF496">
    <property type="entry name" value="RNA-DIRECTED DNA POLYMERASE"/>
    <property type="match status" value="1"/>
</dbReference>
<proteinExistence type="predicted"/>
<reference evidence="1" key="1">
    <citation type="submission" date="2020-06" db="EMBL/GenBank/DDBJ databases">
        <authorList>
            <person name="Li T."/>
            <person name="Hu X."/>
            <person name="Zhang T."/>
            <person name="Song X."/>
            <person name="Zhang H."/>
            <person name="Dai N."/>
            <person name="Sheng W."/>
            <person name="Hou X."/>
            <person name="Wei L."/>
        </authorList>
    </citation>
    <scope>NUCLEOTIDE SEQUENCE</scope>
    <source>
        <strain evidence="1">KEN8</strain>
        <tissue evidence="1">Leaf</tissue>
    </source>
</reference>
<sequence length="163" mass="18560">MKRAMKRIERAMMRTEFDEPVVKGIHVCDESLEKVQDRTLQLRHAVKLSKKQSSKTDEELKRMLDVPYASAVGSTQYVAQCTRPNISYTLSVTSRYQMCAGQAHWTTVKTILNYLRRTKDMILVYGSGELILESYSHARFQSDDDDAKSQSGFIFKLNGGVVA</sequence>
<reference evidence="1" key="2">
    <citation type="journal article" date="2024" name="Plant">
        <title>Genomic evolution and insights into agronomic trait innovations of Sesamum species.</title>
        <authorList>
            <person name="Miao H."/>
            <person name="Wang L."/>
            <person name="Qu L."/>
            <person name="Liu H."/>
            <person name="Sun Y."/>
            <person name="Le M."/>
            <person name="Wang Q."/>
            <person name="Wei S."/>
            <person name="Zheng Y."/>
            <person name="Lin W."/>
            <person name="Duan Y."/>
            <person name="Cao H."/>
            <person name="Xiong S."/>
            <person name="Wang X."/>
            <person name="Wei L."/>
            <person name="Li C."/>
            <person name="Ma Q."/>
            <person name="Ju M."/>
            <person name="Zhao R."/>
            <person name="Li G."/>
            <person name="Mu C."/>
            <person name="Tian Q."/>
            <person name="Mei H."/>
            <person name="Zhang T."/>
            <person name="Gao T."/>
            <person name="Zhang H."/>
        </authorList>
    </citation>
    <scope>NUCLEOTIDE SEQUENCE</scope>
    <source>
        <strain evidence="1">KEN8</strain>
    </source>
</reference>
<dbReference type="EMBL" id="JACGWM010000005">
    <property type="protein sequence ID" value="KAL0373226.1"/>
    <property type="molecule type" value="Genomic_DNA"/>
</dbReference>
<gene>
    <name evidence="1" type="ORF">Scaly_1004200</name>
</gene>